<accession>A0A8J2Q1U0</accession>
<dbReference type="Proteomes" id="UP000708208">
    <property type="component" value="Unassembled WGS sequence"/>
</dbReference>
<reference evidence="1" key="1">
    <citation type="submission" date="2021-06" db="EMBL/GenBank/DDBJ databases">
        <authorList>
            <person name="Hodson N. C."/>
            <person name="Mongue J. A."/>
            <person name="Jaron S. K."/>
        </authorList>
    </citation>
    <scope>NUCLEOTIDE SEQUENCE</scope>
</reference>
<name>A0A8J2Q1U0_9HEXA</name>
<evidence type="ECO:0000313" key="2">
    <source>
        <dbReference type="Proteomes" id="UP000708208"/>
    </source>
</evidence>
<keyword evidence="2" id="KW-1185">Reference proteome</keyword>
<dbReference type="AlphaFoldDB" id="A0A8J2Q1U0"/>
<sequence length="27" mass="3106">TCASEVLVNRINWTGKAKIDRRRSSMI</sequence>
<protein>
    <submittedName>
        <fullName evidence="1">Uncharacterized protein</fullName>
    </submittedName>
</protein>
<evidence type="ECO:0000313" key="1">
    <source>
        <dbReference type="EMBL" id="CAG7837252.1"/>
    </source>
</evidence>
<proteinExistence type="predicted"/>
<dbReference type="EMBL" id="CAJVCH010571345">
    <property type="protein sequence ID" value="CAG7837252.1"/>
    <property type="molecule type" value="Genomic_DNA"/>
</dbReference>
<organism evidence="1 2">
    <name type="scientific">Allacma fusca</name>
    <dbReference type="NCBI Taxonomy" id="39272"/>
    <lineage>
        <taxon>Eukaryota</taxon>
        <taxon>Metazoa</taxon>
        <taxon>Ecdysozoa</taxon>
        <taxon>Arthropoda</taxon>
        <taxon>Hexapoda</taxon>
        <taxon>Collembola</taxon>
        <taxon>Symphypleona</taxon>
        <taxon>Sminthuridae</taxon>
        <taxon>Allacma</taxon>
    </lineage>
</organism>
<feature type="non-terminal residue" evidence="1">
    <location>
        <position position="1"/>
    </location>
</feature>
<comment type="caution">
    <text evidence="1">The sequence shown here is derived from an EMBL/GenBank/DDBJ whole genome shotgun (WGS) entry which is preliminary data.</text>
</comment>
<gene>
    <name evidence="1" type="ORF">AFUS01_LOCUS46394</name>
</gene>